<dbReference type="EMBL" id="JAHVJA010000002">
    <property type="protein sequence ID" value="MBY6138811.1"/>
    <property type="molecule type" value="Genomic_DNA"/>
</dbReference>
<proteinExistence type="predicted"/>
<gene>
    <name evidence="1" type="ORF">KUV26_05115</name>
</gene>
<dbReference type="Proteomes" id="UP000766629">
    <property type="component" value="Unassembled WGS sequence"/>
</dbReference>
<dbReference type="PANTHER" id="PTHR36452:SF1">
    <property type="entry name" value="DUF2461 DOMAIN-CONTAINING PROTEIN"/>
    <property type="match status" value="1"/>
</dbReference>
<dbReference type="Pfam" id="PF09365">
    <property type="entry name" value="DUF2461"/>
    <property type="match status" value="1"/>
</dbReference>
<sequence length="216" mass="23952">MTDAFAQLIPDARAFLADLAENNSRDWFTAHNDRYDAQLKAPALRLMDEVAQAITRRHGTQVTGKLFRPQRDVRFSKDKTPYTTHLHMMWTLNGAGCALFFGIAPDYCTAGGGLMGFSNTQMPRWRQAIDGAFGDETAALVDILALKGFAVGEPELKRVPAPYSKAHPHGVLLQRKSLTFWHEMTPREQAAPMGALLSAYLTQEPMFALLDSALAE</sequence>
<comment type="caution">
    <text evidence="1">The sequence shown here is derived from an EMBL/GenBank/DDBJ whole genome shotgun (WGS) entry which is preliminary data.</text>
</comment>
<evidence type="ECO:0000313" key="1">
    <source>
        <dbReference type="EMBL" id="MBY6138811.1"/>
    </source>
</evidence>
<dbReference type="InterPro" id="IPR015996">
    <property type="entry name" value="UCP028451"/>
</dbReference>
<organism evidence="1 2">
    <name type="scientific">Leisingera daeponensis</name>
    <dbReference type="NCBI Taxonomy" id="405746"/>
    <lineage>
        <taxon>Bacteria</taxon>
        <taxon>Pseudomonadati</taxon>
        <taxon>Pseudomonadota</taxon>
        <taxon>Alphaproteobacteria</taxon>
        <taxon>Rhodobacterales</taxon>
        <taxon>Roseobacteraceae</taxon>
        <taxon>Leisingera</taxon>
    </lineage>
</organism>
<reference evidence="1 2" key="1">
    <citation type="submission" date="2021-06" db="EMBL/GenBank/DDBJ databases">
        <title>50 bacteria genomes isolated from Dapeng, Shenzhen, China.</title>
        <authorList>
            <person name="Zheng W."/>
            <person name="Yu S."/>
            <person name="Huang Y."/>
        </authorList>
    </citation>
    <scope>NUCLEOTIDE SEQUENCE [LARGE SCALE GENOMIC DNA]</scope>
    <source>
        <strain evidence="1 2">DP1N14-2</strain>
    </source>
</reference>
<name>A0ABS7NC69_9RHOB</name>
<dbReference type="PANTHER" id="PTHR36452">
    <property type="entry name" value="CHROMOSOME 12, WHOLE GENOME SHOTGUN SEQUENCE"/>
    <property type="match status" value="1"/>
</dbReference>
<accession>A0ABS7NC69</accession>
<dbReference type="NCBIfam" id="TIGR02453">
    <property type="entry name" value="TIGR02453 family protein"/>
    <property type="match status" value="1"/>
</dbReference>
<dbReference type="InterPro" id="IPR012808">
    <property type="entry name" value="CHP02453"/>
</dbReference>
<evidence type="ECO:0000313" key="2">
    <source>
        <dbReference type="Proteomes" id="UP000766629"/>
    </source>
</evidence>
<dbReference type="PIRSF" id="PIRSF028451">
    <property type="entry name" value="UCP028451"/>
    <property type="match status" value="1"/>
</dbReference>
<protein>
    <submittedName>
        <fullName evidence="1">TIGR02453 family protein</fullName>
    </submittedName>
</protein>
<keyword evidence="2" id="KW-1185">Reference proteome</keyword>
<dbReference type="RefSeq" id="WP_222507576.1">
    <property type="nucleotide sequence ID" value="NZ_JAHVJA010000002.1"/>
</dbReference>